<protein>
    <submittedName>
        <fullName evidence="2">Uncharacterized protein</fullName>
    </submittedName>
</protein>
<evidence type="ECO:0000256" key="1">
    <source>
        <dbReference type="SAM" id="Phobius"/>
    </source>
</evidence>
<evidence type="ECO:0000313" key="2">
    <source>
        <dbReference type="EMBL" id="SDQ10019.1"/>
    </source>
</evidence>
<proteinExistence type="predicted"/>
<dbReference type="RefSeq" id="WP_029608148.1">
    <property type="nucleotide sequence ID" value="NZ_FNKB01000001.1"/>
</dbReference>
<gene>
    <name evidence="2" type="ORF">SAMN04488565_0510</name>
</gene>
<keyword evidence="1" id="KW-1133">Transmembrane helix</keyword>
<accession>A0A1H0Y4D4</accession>
<feature type="transmembrane region" description="Helical" evidence="1">
    <location>
        <begin position="45"/>
        <end position="68"/>
    </location>
</feature>
<dbReference type="EMBL" id="FNKB01000001">
    <property type="protein sequence ID" value="SDQ10019.1"/>
    <property type="molecule type" value="Genomic_DNA"/>
</dbReference>
<feature type="transmembrane region" description="Helical" evidence="1">
    <location>
        <begin position="109"/>
        <end position="135"/>
    </location>
</feature>
<organism evidence="2 3">
    <name type="scientific">Leucobacter chromiiresistens</name>
    <dbReference type="NCBI Taxonomy" id="1079994"/>
    <lineage>
        <taxon>Bacteria</taxon>
        <taxon>Bacillati</taxon>
        <taxon>Actinomycetota</taxon>
        <taxon>Actinomycetes</taxon>
        <taxon>Micrococcales</taxon>
        <taxon>Microbacteriaceae</taxon>
        <taxon>Leucobacter</taxon>
    </lineage>
</organism>
<dbReference type="Proteomes" id="UP000182690">
    <property type="component" value="Unassembled WGS sequence"/>
</dbReference>
<reference evidence="2 3" key="1">
    <citation type="submission" date="2016-10" db="EMBL/GenBank/DDBJ databases">
        <authorList>
            <person name="de Groot N.N."/>
        </authorList>
    </citation>
    <scope>NUCLEOTIDE SEQUENCE [LARGE SCALE GENOMIC DNA]</scope>
    <source>
        <strain evidence="2 3">DSM 22788</strain>
    </source>
</reference>
<name>A0A1H0Y4D4_9MICO</name>
<keyword evidence="1" id="KW-0812">Transmembrane</keyword>
<evidence type="ECO:0000313" key="3">
    <source>
        <dbReference type="Proteomes" id="UP000182690"/>
    </source>
</evidence>
<feature type="transmembrane region" description="Helical" evidence="1">
    <location>
        <begin position="7"/>
        <end position="33"/>
    </location>
</feature>
<sequence>MSHRSTLSLICFGPIVCGAPIFLYVLGYFLLIAPDFSSVLFGLQWGLALLVLPIAAVGLVVGLIGYVCSRATQRFFNRDLPVPHALIVGAGSGAIGALPLGFLLSLSEFGAGLAISIIASGIYVFVVFTVCVLLWERRARRWNDGAGA</sequence>
<feature type="transmembrane region" description="Helical" evidence="1">
    <location>
        <begin position="80"/>
        <end position="103"/>
    </location>
</feature>
<keyword evidence="1" id="KW-0472">Membrane</keyword>
<dbReference type="AlphaFoldDB" id="A0A1H0Y4D4"/>